<dbReference type="InterPro" id="IPR027417">
    <property type="entry name" value="P-loop_NTPase"/>
</dbReference>
<evidence type="ECO:0000256" key="8">
    <source>
        <dbReference type="ARBA" id="ARBA00022777"/>
    </source>
</evidence>
<keyword evidence="9" id="KW-0862">Zinc</keyword>
<dbReference type="Pfam" id="PF00265">
    <property type="entry name" value="TK"/>
    <property type="match status" value="1"/>
</dbReference>
<organism evidence="15 16">
    <name type="scientific">Tigriopus californicus</name>
    <name type="common">Marine copepod</name>
    <dbReference type="NCBI Taxonomy" id="6832"/>
    <lineage>
        <taxon>Eukaryota</taxon>
        <taxon>Metazoa</taxon>
        <taxon>Ecdysozoa</taxon>
        <taxon>Arthropoda</taxon>
        <taxon>Crustacea</taxon>
        <taxon>Multicrustacea</taxon>
        <taxon>Hexanauplia</taxon>
        <taxon>Copepoda</taxon>
        <taxon>Harpacticoida</taxon>
        <taxon>Harpacticidae</taxon>
        <taxon>Tigriopus</taxon>
    </lineage>
</organism>
<keyword evidence="5" id="KW-0808">Transferase</keyword>
<evidence type="ECO:0000256" key="1">
    <source>
        <dbReference type="ARBA" id="ARBA00007587"/>
    </source>
</evidence>
<keyword evidence="6" id="KW-0479">Metal-binding</keyword>
<evidence type="ECO:0000256" key="10">
    <source>
        <dbReference type="ARBA" id="ARBA00022840"/>
    </source>
</evidence>
<dbReference type="GO" id="GO:0071897">
    <property type="term" value="P:DNA biosynthetic process"/>
    <property type="evidence" value="ECO:0007669"/>
    <property type="project" value="UniProtKB-KW"/>
</dbReference>
<evidence type="ECO:0000256" key="14">
    <source>
        <dbReference type="SAM" id="MobiDB-lite"/>
    </source>
</evidence>
<dbReference type="FunFam" id="3.30.60.20:FF:000028">
    <property type="entry name" value="Thymidine kinase"/>
    <property type="match status" value="1"/>
</dbReference>
<proteinExistence type="inferred from homology"/>
<feature type="region of interest" description="Disordered" evidence="14">
    <location>
        <begin position="1"/>
        <end position="34"/>
    </location>
</feature>
<keyword evidence="4" id="KW-0237">DNA synthesis</keyword>
<keyword evidence="7" id="KW-0547">Nucleotide-binding</keyword>
<dbReference type="SUPFAM" id="SSF52540">
    <property type="entry name" value="P-loop containing nucleoside triphosphate hydrolases"/>
    <property type="match status" value="1"/>
</dbReference>
<dbReference type="Gene3D" id="3.40.50.300">
    <property type="entry name" value="P-loop containing nucleotide triphosphate hydrolases"/>
    <property type="match status" value="1"/>
</dbReference>
<evidence type="ECO:0000313" key="16">
    <source>
        <dbReference type="Proteomes" id="UP000318571"/>
    </source>
</evidence>
<keyword evidence="8" id="KW-0418">Kinase</keyword>
<dbReference type="PANTHER" id="PTHR11441:SF0">
    <property type="entry name" value="THYMIDINE KINASE, CYTOSOLIC"/>
    <property type="match status" value="1"/>
</dbReference>
<evidence type="ECO:0000256" key="11">
    <source>
        <dbReference type="ARBA" id="ARBA00046642"/>
    </source>
</evidence>
<dbReference type="FunFam" id="3.40.50.300:FF:000761">
    <property type="entry name" value="Thymidine kinase"/>
    <property type="match status" value="1"/>
</dbReference>
<keyword evidence="10" id="KW-0067">ATP-binding</keyword>
<comment type="catalytic activity">
    <reaction evidence="12">
        <text>thymidine + ATP = dTMP + ADP + H(+)</text>
        <dbReference type="Rhea" id="RHEA:19129"/>
        <dbReference type="ChEBI" id="CHEBI:15378"/>
        <dbReference type="ChEBI" id="CHEBI:17748"/>
        <dbReference type="ChEBI" id="CHEBI:30616"/>
        <dbReference type="ChEBI" id="CHEBI:63528"/>
        <dbReference type="ChEBI" id="CHEBI:456216"/>
        <dbReference type="EC" id="2.7.1.21"/>
    </reaction>
    <physiologicalReaction direction="left-to-right" evidence="12">
        <dbReference type="Rhea" id="RHEA:19130"/>
    </physiologicalReaction>
</comment>
<gene>
    <name evidence="15" type="ORF">TCAL_07208</name>
</gene>
<evidence type="ECO:0000256" key="7">
    <source>
        <dbReference type="ARBA" id="ARBA00022741"/>
    </source>
</evidence>
<evidence type="ECO:0000256" key="3">
    <source>
        <dbReference type="ARBA" id="ARBA00021150"/>
    </source>
</evidence>
<dbReference type="Proteomes" id="UP000318571">
    <property type="component" value="Chromosome 1"/>
</dbReference>
<evidence type="ECO:0000256" key="2">
    <source>
        <dbReference type="ARBA" id="ARBA00012118"/>
    </source>
</evidence>
<protein>
    <recommendedName>
        <fullName evidence="3">Thymidine kinase, cytosolic</fullName>
        <ecNumber evidence="2">2.7.1.21</ecNumber>
    </recommendedName>
</protein>
<dbReference type="SUPFAM" id="SSF57716">
    <property type="entry name" value="Glucocorticoid receptor-like (DNA-binding domain)"/>
    <property type="match status" value="1"/>
</dbReference>
<evidence type="ECO:0000313" key="15">
    <source>
        <dbReference type="EMBL" id="TRY69384.1"/>
    </source>
</evidence>
<accession>A0A553NVC5</accession>
<evidence type="ECO:0000256" key="5">
    <source>
        <dbReference type="ARBA" id="ARBA00022679"/>
    </source>
</evidence>
<keyword evidence="16" id="KW-1185">Reference proteome</keyword>
<dbReference type="Gene3D" id="3.30.60.20">
    <property type="match status" value="1"/>
</dbReference>
<evidence type="ECO:0000256" key="4">
    <source>
        <dbReference type="ARBA" id="ARBA00022634"/>
    </source>
</evidence>
<comment type="caution">
    <text evidence="15">The sequence shown here is derived from an EMBL/GenBank/DDBJ whole genome shotgun (WGS) entry which is preliminary data.</text>
</comment>
<dbReference type="PANTHER" id="PTHR11441">
    <property type="entry name" value="THYMIDINE KINASE"/>
    <property type="match status" value="1"/>
</dbReference>
<dbReference type="AlphaFoldDB" id="A0A553NVC5"/>
<dbReference type="GO" id="GO:0005524">
    <property type="term" value="F:ATP binding"/>
    <property type="evidence" value="ECO:0007669"/>
    <property type="project" value="UniProtKB-KW"/>
</dbReference>
<sequence length="321" mass="35420">MTTEFSPSRRLRPTAFNPEQKQQKRIPPQSPTRPALAYRPTDILLPPHLTWALPTCPVYRSGQAASAVHRPYRRQTKRPLIGAVAVAVAKFSPGFKRTGGLGPAVIFGPMFSGKSTELIRRLKRYQIARYECLIVKYAKDVRYDSESIATHDRQTLKAVSATCLSDLRNQARKYDVIGIDEGQFFPDVVAFCEDMANCGLTVIVAALDGTFQRKGFSNILELVPLAEHVVKLTAVCMSCFGEGSYTKRISADTAVEVIGGAETYMAVCRKCFQSPVNVPSSPRMPLGENASSPVSPTEREVKKSLFCNPIDQGDKENMQIA</sequence>
<evidence type="ECO:0000256" key="6">
    <source>
        <dbReference type="ARBA" id="ARBA00022723"/>
    </source>
</evidence>
<comment type="similarity">
    <text evidence="1 13">Belongs to the thymidine kinase family.</text>
</comment>
<dbReference type="InterPro" id="IPR020633">
    <property type="entry name" value="Thymidine_kinase_CS"/>
</dbReference>
<dbReference type="EC" id="2.7.1.21" evidence="2"/>
<reference evidence="15 16" key="1">
    <citation type="journal article" date="2018" name="Nat. Ecol. Evol.">
        <title>Genomic signatures of mitonuclear coevolution across populations of Tigriopus californicus.</title>
        <authorList>
            <person name="Barreto F.S."/>
            <person name="Watson E.T."/>
            <person name="Lima T.G."/>
            <person name="Willett C.S."/>
            <person name="Edmands S."/>
            <person name="Li W."/>
            <person name="Burton R.S."/>
        </authorList>
    </citation>
    <scope>NUCLEOTIDE SEQUENCE [LARGE SCALE GENOMIC DNA]</scope>
    <source>
        <strain evidence="15 16">San Diego</strain>
    </source>
</reference>
<dbReference type="GO" id="GO:0046872">
    <property type="term" value="F:metal ion binding"/>
    <property type="evidence" value="ECO:0007669"/>
    <property type="project" value="UniProtKB-KW"/>
</dbReference>
<evidence type="ECO:0000256" key="13">
    <source>
        <dbReference type="RuleBase" id="RU004165"/>
    </source>
</evidence>
<dbReference type="STRING" id="6832.A0A553NVC5"/>
<comment type="subunit">
    <text evidence="11">Homotetramer. Tetramerization from dimerization is induced by ATP and increases catalytic efficiency due to a high affinity for thymidine. Tetramerization is inhibited by phosphorylation at Ser-13. Interacts (via the KEN box) with FZR1.</text>
</comment>
<dbReference type="InterPro" id="IPR001267">
    <property type="entry name" value="Thymidine_kinase"/>
</dbReference>
<name>A0A553NVC5_TIGCA</name>
<dbReference type="GO" id="GO:0004797">
    <property type="term" value="F:thymidine kinase activity"/>
    <property type="evidence" value="ECO:0007669"/>
    <property type="project" value="UniProtKB-EC"/>
</dbReference>
<evidence type="ECO:0000256" key="9">
    <source>
        <dbReference type="ARBA" id="ARBA00022833"/>
    </source>
</evidence>
<dbReference type="GO" id="GO:0046104">
    <property type="term" value="P:thymidine metabolic process"/>
    <property type="evidence" value="ECO:0007669"/>
    <property type="project" value="TreeGrafter"/>
</dbReference>
<dbReference type="EMBL" id="VCGU01000010">
    <property type="protein sequence ID" value="TRY69384.1"/>
    <property type="molecule type" value="Genomic_DNA"/>
</dbReference>
<evidence type="ECO:0000256" key="12">
    <source>
        <dbReference type="ARBA" id="ARBA00048113"/>
    </source>
</evidence>
<dbReference type="PROSITE" id="PS00603">
    <property type="entry name" value="TK_CELLULAR_TYPE"/>
    <property type="match status" value="1"/>
</dbReference>